<dbReference type="Proteomes" id="UP000693946">
    <property type="component" value="Linkage Group LG13"/>
</dbReference>
<dbReference type="InterPro" id="IPR025714">
    <property type="entry name" value="Methyltranfer_dom"/>
</dbReference>
<dbReference type="GO" id="GO:0008757">
    <property type="term" value="F:S-adenosylmethionine-dependent methyltransferase activity"/>
    <property type="evidence" value="ECO:0007669"/>
    <property type="project" value="InterPro"/>
</dbReference>
<evidence type="ECO:0000313" key="3">
    <source>
        <dbReference type="Proteomes" id="UP000693946"/>
    </source>
</evidence>
<keyword evidence="3" id="KW-1185">Reference proteome</keyword>
<dbReference type="CDD" id="cd02440">
    <property type="entry name" value="AdoMet_MTases"/>
    <property type="match status" value="1"/>
</dbReference>
<organism evidence="2 3">
    <name type="scientific">Solea senegalensis</name>
    <name type="common">Senegalese sole</name>
    <dbReference type="NCBI Taxonomy" id="28829"/>
    <lineage>
        <taxon>Eukaryota</taxon>
        <taxon>Metazoa</taxon>
        <taxon>Chordata</taxon>
        <taxon>Craniata</taxon>
        <taxon>Vertebrata</taxon>
        <taxon>Euteleostomi</taxon>
        <taxon>Actinopterygii</taxon>
        <taxon>Neopterygii</taxon>
        <taxon>Teleostei</taxon>
        <taxon>Neoteleostei</taxon>
        <taxon>Acanthomorphata</taxon>
        <taxon>Carangaria</taxon>
        <taxon>Pleuronectiformes</taxon>
        <taxon>Pleuronectoidei</taxon>
        <taxon>Soleidae</taxon>
        <taxon>Solea</taxon>
    </lineage>
</organism>
<gene>
    <name evidence="2" type="ORF">JOB18_035378</name>
</gene>
<sequence>MGILRMRMNLEAAFKAVRKFLVQHVASRANSRRTLKKRHQGQARWKWSAETVVWFYTMSADTVTFDSVKAVILSAHEETTTEEKVNFYNSWAHSYEQDVAVLDYLAPGLAANMISTHVTGDRGAMSVLDVACGTGLAAKLMKNDGFGQFVGVDGSEAMLERARQSGLYLDLKQSLLGDQPLPFQMDSFDVVVISGALSTGQVPVTVVRHLCKCAKPGGYICMTTRSNHCNQEYKSTLELELRKMEDERLWSRVEVMEVEKWERAVLEQDDEEYIPVSRFLSDVSRYRYIHS</sequence>
<evidence type="ECO:0000259" key="1">
    <source>
        <dbReference type="Pfam" id="PF13847"/>
    </source>
</evidence>
<dbReference type="PANTHER" id="PTHR43591:SF101">
    <property type="entry name" value="METHYLTRANSFERASE-LIKE PROTEIN 27"/>
    <property type="match status" value="1"/>
</dbReference>
<evidence type="ECO:0000313" key="2">
    <source>
        <dbReference type="EMBL" id="KAG7516573.1"/>
    </source>
</evidence>
<dbReference type="GO" id="GO:0032259">
    <property type="term" value="P:methylation"/>
    <property type="evidence" value="ECO:0007669"/>
    <property type="project" value="UniProtKB-KW"/>
</dbReference>
<comment type="caution">
    <text evidence="2">The sequence shown here is derived from an EMBL/GenBank/DDBJ whole genome shotgun (WGS) entry which is preliminary data.</text>
</comment>
<proteinExistence type="predicted"/>
<keyword evidence="2" id="KW-0808">Transferase</keyword>
<keyword evidence="2" id="KW-0489">Methyltransferase</keyword>
<dbReference type="EMBL" id="JAGKHQ010000005">
    <property type="protein sequence ID" value="KAG7516573.1"/>
    <property type="molecule type" value="Genomic_DNA"/>
</dbReference>
<dbReference type="Pfam" id="PF13847">
    <property type="entry name" value="Methyltransf_31"/>
    <property type="match status" value="1"/>
</dbReference>
<accession>A0AAV6SGZ2</accession>
<name>A0AAV6SGZ2_SOLSE</name>
<protein>
    <submittedName>
        <fullName evidence="2">Methyltransferase 27 isoform X1</fullName>
    </submittedName>
</protein>
<reference evidence="2 3" key="1">
    <citation type="journal article" date="2021" name="Sci. Rep.">
        <title>Chromosome anchoring in Senegalese sole (Solea senegalensis) reveals sex-associated markers and genome rearrangements in flatfish.</title>
        <authorList>
            <person name="Guerrero-Cozar I."/>
            <person name="Gomez-Garrido J."/>
            <person name="Berbel C."/>
            <person name="Martinez-Blanch J.F."/>
            <person name="Alioto T."/>
            <person name="Claros M.G."/>
            <person name="Gagnaire P.A."/>
            <person name="Manchado M."/>
        </authorList>
    </citation>
    <scope>NUCLEOTIDE SEQUENCE [LARGE SCALE GENOMIC DNA]</scope>
    <source>
        <strain evidence="2">Sse05_10M</strain>
    </source>
</reference>
<dbReference type="PANTHER" id="PTHR43591">
    <property type="entry name" value="METHYLTRANSFERASE"/>
    <property type="match status" value="1"/>
</dbReference>
<feature type="domain" description="Methyltransferase" evidence="1">
    <location>
        <begin position="124"/>
        <end position="236"/>
    </location>
</feature>
<dbReference type="AlphaFoldDB" id="A0AAV6SGZ2"/>